<reference evidence="4" key="1">
    <citation type="submission" date="2009-12" db="EMBL/GenBank/DDBJ databases">
        <authorList>
            <person name="Weinstock G."/>
            <person name="Sodergren E."/>
            <person name="Clifton S."/>
            <person name="Fulton L."/>
            <person name="Fulton B."/>
            <person name="Courtney L."/>
            <person name="Fronick C."/>
            <person name="Harrison M."/>
            <person name="Strong C."/>
            <person name="Farmer C."/>
            <person name="Delahaunty K."/>
            <person name="Markovic C."/>
            <person name="Hall O."/>
            <person name="Minx P."/>
            <person name="Tomlinson C."/>
            <person name="Mitreva M."/>
            <person name="Nelson J."/>
            <person name="Hou S."/>
            <person name="Wollam A."/>
            <person name="Pepin K.H."/>
            <person name="Johnson M."/>
            <person name="Bhonagiri V."/>
            <person name="Nash W.E."/>
            <person name="Warren W."/>
            <person name="Chinwalla A."/>
            <person name="Mardis E.R."/>
            <person name="Wilson R.K."/>
        </authorList>
    </citation>
    <scope>NUCLEOTIDE SEQUENCE [LARGE SCALE GENOMIC DNA]</scope>
    <source>
        <strain evidence="4">DSM 15176</strain>
    </source>
</reference>
<keyword evidence="3" id="KW-0812">Transmembrane</keyword>
<dbReference type="SUPFAM" id="SSF63817">
    <property type="entry name" value="Sortase"/>
    <property type="match status" value="1"/>
</dbReference>
<evidence type="ECO:0000313" key="5">
    <source>
        <dbReference type="Proteomes" id="UP000003438"/>
    </source>
</evidence>
<evidence type="ECO:0000313" key="4">
    <source>
        <dbReference type="EMBL" id="EFB74597.1"/>
    </source>
</evidence>
<keyword evidence="1" id="KW-0378">Hydrolase</keyword>
<dbReference type="Gene3D" id="2.40.260.10">
    <property type="entry name" value="Sortase"/>
    <property type="match status" value="1"/>
</dbReference>
<gene>
    <name evidence="4" type="primary">srtB</name>
    <name evidence="4" type="ORF">SUBVAR_07065</name>
</gene>
<dbReference type="EMBL" id="ACBY02000064">
    <property type="protein sequence ID" value="EFB74597.1"/>
    <property type="molecule type" value="Genomic_DNA"/>
</dbReference>
<dbReference type="Proteomes" id="UP000003438">
    <property type="component" value="Unassembled WGS sequence"/>
</dbReference>
<dbReference type="InterPro" id="IPR023365">
    <property type="entry name" value="Sortase_dom-sf"/>
</dbReference>
<dbReference type="GO" id="GO:0016787">
    <property type="term" value="F:hydrolase activity"/>
    <property type="evidence" value="ECO:0007669"/>
    <property type="project" value="UniProtKB-KW"/>
</dbReference>
<dbReference type="InterPro" id="IPR009835">
    <property type="entry name" value="SrtB"/>
</dbReference>
<dbReference type="RefSeq" id="WP_007048413.1">
    <property type="nucleotide sequence ID" value="NZ_GG704771.1"/>
</dbReference>
<dbReference type="Pfam" id="PF04203">
    <property type="entry name" value="Sortase"/>
    <property type="match status" value="1"/>
</dbReference>
<feature type="active site" description="Acyl-thioester intermediate" evidence="2">
    <location>
        <position position="228"/>
    </location>
</feature>
<dbReference type="InterPro" id="IPR005754">
    <property type="entry name" value="Sortase"/>
</dbReference>
<evidence type="ECO:0000256" key="3">
    <source>
        <dbReference type="SAM" id="Phobius"/>
    </source>
</evidence>
<keyword evidence="5" id="KW-1185">Reference proteome</keyword>
<protein>
    <submittedName>
        <fullName evidence="4">Sortase, SrtB family</fullName>
    </submittedName>
</protein>
<comment type="caution">
    <text evidence="4">The sequence shown here is derived from an EMBL/GenBank/DDBJ whole genome shotgun (WGS) entry which is preliminary data.</text>
</comment>
<keyword evidence="3" id="KW-0472">Membrane</keyword>
<dbReference type="AlphaFoldDB" id="D1PRQ6"/>
<evidence type="ECO:0000256" key="2">
    <source>
        <dbReference type="PIRSR" id="PIRSR605754-1"/>
    </source>
</evidence>
<dbReference type="OrthoDB" id="9806013at2"/>
<proteinExistence type="predicted"/>
<organism evidence="4 5">
    <name type="scientific">Subdoligranulum variabile DSM 15176</name>
    <dbReference type="NCBI Taxonomy" id="411471"/>
    <lineage>
        <taxon>Bacteria</taxon>
        <taxon>Bacillati</taxon>
        <taxon>Bacillota</taxon>
        <taxon>Clostridia</taxon>
        <taxon>Eubacteriales</taxon>
        <taxon>Oscillospiraceae</taxon>
        <taxon>Subdoligranulum</taxon>
    </lineage>
</organism>
<feature type="active site" description="Proton donor/acceptor" evidence="2">
    <location>
        <position position="128"/>
    </location>
</feature>
<dbReference type="STRING" id="411471.SUBVAR_07065"/>
<feature type="transmembrane region" description="Helical" evidence="3">
    <location>
        <begin position="7"/>
        <end position="28"/>
    </location>
</feature>
<keyword evidence="3" id="KW-1133">Transmembrane helix</keyword>
<dbReference type="eggNOG" id="COG4509">
    <property type="taxonomic scope" value="Bacteria"/>
</dbReference>
<sequence>MKTLRRIAILFFGVVFAISLFMLARILVQGRQEQAAFDRLSAALEQPESADGQNPEQSPYEALKEQNPDFFGWISIEGTNIDYPVMFTPDAPEHYLRRAFDGSSSQSGVPFLSADCFAGGGNWLIYGHNMKNGSMFADLLNYARKDFWQAHPLIQFDTLEEEGTYEVFAAFYVRVYTEGESGFAYYEYTDISQQADFEEYLAQVSGAALYDTGVEAQYGDQLITLSTCTNRSQDERFVLVGRQIQHQDS</sequence>
<evidence type="ECO:0000256" key="1">
    <source>
        <dbReference type="ARBA" id="ARBA00022801"/>
    </source>
</evidence>
<accession>D1PRQ6</accession>
<name>D1PRQ6_9FIRM</name>
<dbReference type="HOGENOM" id="CLU_034078_1_2_9"/>
<dbReference type="NCBIfam" id="TIGR03064">
    <property type="entry name" value="sortase_srtB"/>
    <property type="match status" value="1"/>
</dbReference>
<dbReference type="CDD" id="cd05826">
    <property type="entry name" value="Sortase_B"/>
    <property type="match status" value="1"/>
</dbReference>